<proteinExistence type="inferred from homology"/>
<dbReference type="InterPro" id="IPR029058">
    <property type="entry name" value="AB_hydrolase_fold"/>
</dbReference>
<dbReference type="AlphaFoldDB" id="A0A419ES32"/>
<feature type="domain" description="AB hydrolase-1" evidence="2">
    <location>
        <begin position="161"/>
        <end position="348"/>
    </location>
</feature>
<dbReference type="PANTHER" id="PTHR22946:SF12">
    <property type="entry name" value="CONIDIAL PIGMENT BIOSYNTHESIS PROTEIN AYG1 (AFU_ORTHOLOGUE AFUA_2G17550)"/>
    <property type="match status" value="1"/>
</dbReference>
<name>A0A419ES32_9BACT</name>
<dbReference type="InterPro" id="IPR000073">
    <property type="entry name" value="AB_hydrolase_1"/>
</dbReference>
<evidence type="ECO:0000313" key="3">
    <source>
        <dbReference type="EMBL" id="RJP66273.1"/>
    </source>
</evidence>
<comment type="similarity">
    <text evidence="1">Belongs to the AB hydrolase superfamily. FUS2 hydrolase family.</text>
</comment>
<dbReference type="Proteomes" id="UP000285961">
    <property type="component" value="Unassembled WGS sequence"/>
</dbReference>
<gene>
    <name evidence="3" type="ORF">C4532_16445</name>
</gene>
<comment type="caution">
    <text evidence="3">The sequence shown here is derived from an EMBL/GenBank/DDBJ whole genome shotgun (WGS) entry which is preliminary data.</text>
</comment>
<protein>
    <submittedName>
        <fullName evidence="3">Alpha/beta fold hydrolase</fullName>
    </submittedName>
</protein>
<dbReference type="PANTHER" id="PTHR22946">
    <property type="entry name" value="DIENELACTONE HYDROLASE DOMAIN-CONTAINING PROTEIN-RELATED"/>
    <property type="match status" value="1"/>
</dbReference>
<dbReference type="EMBL" id="QZKI01000118">
    <property type="protein sequence ID" value="RJP66273.1"/>
    <property type="molecule type" value="Genomic_DNA"/>
</dbReference>
<dbReference type="Gene3D" id="1.20.1440.110">
    <property type="entry name" value="acylaminoacyl peptidase"/>
    <property type="match status" value="1"/>
</dbReference>
<dbReference type="GO" id="GO:0016787">
    <property type="term" value="F:hydrolase activity"/>
    <property type="evidence" value="ECO:0007669"/>
    <property type="project" value="UniProtKB-KW"/>
</dbReference>
<evidence type="ECO:0000259" key="2">
    <source>
        <dbReference type="Pfam" id="PF12697"/>
    </source>
</evidence>
<evidence type="ECO:0000313" key="4">
    <source>
        <dbReference type="Proteomes" id="UP000285961"/>
    </source>
</evidence>
<reference evidence="3 4" key="1">
    <citation type="journal article" date="2017" name="ISME J.">
        <title>Energy and carbon metabolisms in a deep terrestrial subsurface fluid microbial community.</title>
        <authorList>
            <person name="Momper L."/>
            <person name="Jungbluth S.P."/>
            <person name="Lee M.D."/>
            <person name="Amend J.P."/>
        </authorList>
    </citation>
    <scope>NUCLEOTIDE SEQUENCE [LARGE SCALE GENOMIC DNA]</scope>
    <source>
        <strain evidence="3">SURF_17</strain>
    </source>
</reference>
<dbReference type="InterPro" id="IPR050261">
    <property type="entry name" value="FrsA_esterase"/>
</dbReference>
<organism evidence="3 4">
    <name type="scientific">Candidatus Abyssobacteria bacterium SURF_17</name>
    <dbReference type="NCBI Taxonomy" id="2093361"/>
    <lineage>
        <taxon>Bacteria</taxon>
        <taxon>Pseudomonadati</taxon>
        <taxon>Candidatus Hydrogenedentota</taxon>
        <taxon>Candidatus Abyssobacteria</taxon>
    </lineage>
</organism>
<dbReference type="Gene3D" id="3.40.50.1820">
    <property type="entry name" value="alpha/beta hydrolase"/>
    <property type="match status" value="1"/>
</dbReference>
<dbReference type="SUPFAM" id="SSF53474">
    <property type="entry name" value="alpha/beta-Hydrolases"/>
    <property type="match status" value="1"/>
</dbReference>
<sequence length="399" mass="44581">MTRIWFCDDPTYNYQTIRAFSHVPYGGGEAGEILAAIKDIKEGDIESWYRGWDQAARRVEQIGCTAQDTVSRGRALLRAHNYYRTAEFLLYPGDPRRVEAFRKNVTAFNDGLDALGIERETIDVPYGEYRLKAVSYPGPSGSEAKPLIVACGGYDSTMEELYFIIVAAALERGYSALIYEGPGQGSILREQGLVFTHEWEKPNTAVLDEFLKNHRKPDKIVLYGLSLGGYLAPRAAMHDDRIDGIILNNMLYDMQEAAFEQVPGFAGFLHKHGFDGILNSIVKLKMKTTPGVRWGVKNTEWAMGTKTPVDAFNAFARYSLRGIAENIKCDVLILAAEKDHMIPLKQASDLEKELVNARSVTVHIFANGEGAQEHCEFGAITQSHEVIFDWIEHKFGGTA</sequence>
<dbReference type="Pfam" id="PF12697">
    <property type="entry name" value="Abhydrolase_6"/>
    <property type="match status" value="1"/>
</dbReference>
<keyword evidence="3" id="KW-0378">Hydrolase</keyword>
<accession>A0A419ES32</accession>
<evidence type="ECO:0000256" key="1">
    <source>
        <dbReference type="ARBA" id="ARBA00038115"/>
    </source>
</evidence>